<keyword evidence="1" id="KW-0560">Oxidoreductase</keyword>
<proteinExistence type="inferred from homology"/>
<dbReference type="PRINTS" id="PR00081">
    <property type="entry name" value="GDHRDH"/>
</dbReference>
<evidence type="ECO:0000256" key="1">
    <source>
        <dbReference type="ARBA" id="ARBA00023002"/>
    </source>
</evidence>
<dbReference type="Pfam" id="PF00106">
    <property type="entry name" value="adh_short"/>
    <property type="match status" value="1"/>
</dbReference>
<evidence type="ECO:0000313" key="4">
    <source>
        <dbReference type="Proteomes" id="UP000504615"/>
    </source>
</evidence>
<dbReference type="GO" id="GO:0016491">
    <property type="term" value="F:oxidoreductase activity"/>
    <property type="evidence" value="ECO:0007669"/>
    <property type="project" value="UniProtKB-KW"/>
</dbReference>
<sequence length="329" mass="37277">MWSFHSECTSKVRLVGKTVVITGSNTGIGKETARDLYRRGARVILACRDVQKANNAIEDIKENPPSRPDREQFQGSPGELAVYQLDLTKLKSVRECARNLLKNEPAIHILINNAGVMMCPQEKTEDGLDLQLQTNHIGHFLLTFLLLPKMQSSGPGCRIVNVSSCLHAYGDIHEDLNMEKTYSPFKAYAQSKLANVLFTKELARQLQKANINGINVYSLHPGVVMTELGRHFNTTMFPGANFIYRIFFRLFLKSSEQGAQTIIYCSVDKLAANETGLYYKECSTATPQWRVQDNQIVKDLWDRTCRLLNLEPDKDFLRFLKTISQQIAE</sequence>
<comment type="similarity">
    <text evidence="2">Belongs to the short-chain dehydrogenases/reductases (SDR) family.</text>
</comment>
<dbReference type="OrthoDB" id="191139at2759"/>
<dbReference type="AlphaFoldDB" id="A0A6I9WAL9"/>
<dbReference type="PANTHER" id="PTHR43157:SF73">
    <property type="entry name" value="WW DOMAIN-CONTAINING OXIDOREDUCTASE-LIKE PROTEIN"/>
    <property type="match status" value="1"/>
</dbReference>
<feature type="region of interest" description="Disordered" evidence="3">
    <location>
        <begin position="56"/>
        <end position="75"/>
    </location>
</feature>
<dbReference type="Gene3D" id="3.40.50.720">
    <property type="entry name" value="NAD(P)-binding Rossmann-like Domain"/>
    <property type="match status" value="1"/>
</dbReference>
<gene>
    <name evidence="5" type="primary">LOC105428632</name>
</gene>
<dbReference type="RefSeq" id="XP_011639336.1">
    <property type="nucleotide sequence ID" value="XM_011641034.1"/>
</dbReference>
<dbReference type="InterPro" id="IPR036291">
    <property type="entry name" value="NAD(P)-bd_dom_sf"/>
</dbReference>
<accession>A0A6I9WAL9</accession>
<dbReference type="GeneID" id="105428632"/>
<dbReference type="PANTHER" id="PTHR43157">
    <property type="entry name" value="PHOSPHATIDYLINOSITOL-GLYCAN BIOSYNTHESIS CLASS F PROTEIN-RELATED"/>
    <property type="match status" value="1"/>
</dbReference>
<evidence type="ECO:0000313" key="5">
    <source>
        <dbReference type="RefSeq" id="XP_011639336.1"/>
    </source>
</evidence>
<dbReference type="PRINTS" id="PR00080">
    <property type="entry name" value="SDRFAMILY"/>
</dbReference>
<dbReference type="Proteomes" id="UP000504615">
    <property type="component" value="Unplaced"/>
</dbReference>
<dbReference type="KEGG" id="pbar:105428632"/>
<keyword evidence="4" id="KW-1185">Reference proteome</keyword>
<protein>
    <submittedName>
        <fullName evidence="5">Retinol dehydrogenase 11-like</fullName>
    </submittedName>
</protein>
<reference evidence="5" key="1">
    <citation type="submission" date="2025-08" db="UniProtKB">
        <authorList>
            <consortium name="RefSeq"/>
        </authorList>
    </citation>
    <scope>IDENTIFICATION</scope>
</reference>
<feature type="compositionally biased region" description="Basic and acidic residues" evidence="3">
    <location>
        <begin position="58"/>
        <end position="72"/>
    </location>
</feature>
<organism evidence="4 5">
    <name type="scientific">Pogonomyrmex barbatus</name>
    <name type="common">red harvester ant</name>
    <dbReference type="NCBI Taxonomy" id="144034"/>
    <lineage>
        <taxon>Eukaryota</taxon>
        <taxon>Metazoa</taxon>
        <taxon>Ecdysozoa</taxon>
        <taxon>Arthropoda</taxon>
        <taxon>Hexapoda</taxon>
        <taxon>Insecta</taxon>
        <taxon>Pterygota</taxon>
        <taxon>Neoptera</taxon>
        <taxon>Endopterygota</taxon>
        <taxon>Hymenoptera</taxon>
        <taxon>Apocrita</taxon>
        <taxon>Aculeata</taxon>
        <taxon>Formicoidea</taxon>
        <taxon>Formicidae</taxon>
        <taxon>Myrmicinae</taxon>
        <taxon>Pogonomyrmex</taxon>
    </lineage>
</organism>
<evidence type="ECO:0000256" key="2">
    <source>
        <dbReference type="RuleBase" id="RU000363"/>
    </source>
</evidence>
<dbReference type="SUPFAM" id="SSF51735">
    <property type="entry name" value="NAD(P)-binding Rossmann-fold domains"/>
    <property type="match status" value="1"/>
</dbReference>
<evidence type="ECO:0000256" key="3">
    <source>
        <dbReference type="SAM" id="MobiDB-lite"/>
    </source>
</evidence>
<name>A0A6I9WAL9_9HYME</name>
<dbReference type="InterPro" id="IPR002347">
    <property type="entry name" value="SDR_fam"/>
</dbReference>